<feature type="transmembrane region" description="Helical" evidence="1">
    <location>
        <begin position="114"/>
        <end position="133"/>
    </location>
</feature>
<keyword evidence="4" id="KW-1185">Reference proteome</keyword>
<dbReference type="PANTHER" id="PTHR30576">
    <property type="entry name" value="COLANIC BIOSYNTHESIS UDP-GLUCOSE LIPID CARRIER TRANSFERASE"/>
    <property type="match status" value="1"/>
</dbReference>
<dbReference type="GO" id="GO:0016740">
    <property type="term" value="F:transferase activity"/>
    <property type="evidence" value="ECO:0007669"/>
    <property type="project" value="UniProtKB-KW"/>
</dbReference>
<dbReference type="AlphaFoldDB" id="A0ABD5Y7D5"/>
<feature type="transmembrane region" description="Helical" evidence="1">
    <location>
        <begin position="47"/>
        <end position="70"/>
    </location>
</feature>
<sequence length="480" mass="53473">MAIRWRYRLASVVGTVFLTAFAVLIANHSIIQDLFSRVPYFGRPAPAVLVGGDLTGAISTVLVVTLAAMWPVFKPRPRRILDTLLLTQKRVFLAMVGLAALGYYNYTYRLPRSTLMLLTSFLLAALPAWMITIRRRPSSQSRAIIIGDDPQAMEDLLASTDLPVLGFVSPPSSYVANERRQVGAPEIADGGMATQGLGELSNLGGLSRLDEVFVKYDIDTALLAFTDTDREEFFGTLAECYEHGVIAQVHRDYADSVLTEGGAGGDVVEVDLEPWDWQDHVAKRAFDVVFALSALSILFPAIISIAIAIKLDSPGPVFYSQERTAELGDTFTVYKFRSMVPNAESMTGAKLSEEDRGGIDPRVTRVGRVLRKTHLDEIPQLWSILAGDMSVVGPRPERPELDDDIEDNVGEWRRRWFVRPGLTGLAQINDATGYKPEQKLRYDIEYIRKQSFWFDLKIVIRQLWQIGTDAVGFLNESSHE</sequence>
<accession>A0ABD5Y7D5</accession>
<feature type="transmembrane region" description="Helical" evidence="1">
    <location>
        <begin position="7"/>
        <end position="27"/>
    </location>
</feature>
<feature type="domain" description="Bacterial sugar transferase" evidence="2">
    <location>
        <begin position="283"/>
        <end position="465"/>
    </location>
</feature>
<dbReference type="RefSeq" id="WP_274325878.1">
    <property type="nucleotide sequence ID" value="NZ_CP118158.1"/>
</dbReference>
<organism evidence="3 4">
    <name type="scientific">Halosimplex aquaticum</name>
    <dbReference type="NCBI Taxonomy" id="3026162"/>
    <lineage>
        <taxon>Archaea</taxon>
        <taxon>Methanobacteriati</taxon>
        <taxon>Methanobacteriota</taxon>
        <taxon>Stenosarchaea group</taxon>
        <taxon>Halobacteria</taxon>
        <taxon>Halobacteriales</taxon>
        <taxon>Haloarculaceae</taxon>
        <taxon>Halosimplex</taxon>
    </lineage>
</organism>
<evidence type="ECO:0000313" key="4">
    <source>
        <dbReference type="Proteomes" id="UP001596432"/>
    </source>
</evidence>
<protein>
    <submittedName>
        <fullName evidence="3">Sugar transferase</fullName>
    </submittedName>
</protein>
<comment type="caution">
    <text evidence="3">The sequence shown here is derived from an EMBL/GenBank/DDBJ whole genome shotgun (WGS) entry which is preliminary data.</text>
</comment>
<proteinExistence type="predicted"/>
<keyword evidence="1" id="KW-1133">Transmembrane helix</keyword>
<evidence type="ECO:0000313" key="3">
    <source>
        <dbReference type="EMBL" id="MFC7140319.1"/>
    </source>
</evidence>
<reference evidence="3 4" key="1">
    <citation type="journal article" date="2019" name="Int. J. Syst. Evol. Microbiol.">
        <title>The Global Catalogue of Microorganisms (GCM) 10K type strain sequencing project: providing services to taxonomists for standard genome sequencing and annotation.</title>
        <authorList>
            <consortium name="The Broad Institute Genomics Platform"/>
            <consortium name="The Broad Institute Genome Sequencing Center for Infectious Disease"/>
            <person name="Wu L."/>
            <person name="Ma J."/>
        </authorList>
    </citation>
    <scope>NUCLEOTIDE SEQUENCE [LARGE SCALE GENOMIC DNA]</scope>
    <source>
        <strain evidence="3 4">XZYJT29</strain>
    </source>
</reference>
<dbReference type="Pfam" id="PF02397">
    <property type="entry name" value="Bac_transf"/>
    <property type="match status" value="1"/>
</dbReference>
<gene>
    <name evidence="3" type="ORF">ACFQMA_10835</name>
</gene>
<keyword evidence="3" id="KW-0808">Transferase</keyword>
<dbReference type="Proteomes" id="UP001596432">
    <property type="component" value="Unassembled WGS sequence"/>
</dbReference>
<dbReference type="EMBL" id="JBHTAS010000001">
    <property type="protein sequence ID" value="MFC7140319.1"/>
    <property type="molecule type" value="Genomic_DNA"/>
</dbReference>
<dbReference type="InterPro" id="IPR003362">
    <property type="entry name" value="Bact_transf"/>
</dbReference>
<name>A0ABD5Y7D5_9EURY</name>
<evidence type="ECO:0000259" key="2">
    <source>
        <dbReference type="Pfam" id="PF02397"/>
    </source>
</evidence>
<evidence type="ECO:0000256" key="1">
    <source>
        <dbReference type="SAM" id="Phobius"/>
    </source>
</evidence>
<dbReference type="PANTHER" id="PTHR30576:SF0">
    <property type="entry name" value="UNDECAPRENYL-PHOSPHATE N-ACETYLGALACTOSAMINYL 1-PHOSPHATE TRANSFERASE-RELATED"/>
    <property type="match status" value="1"/>
</dbReference>
<keyword evidence="1" id="KW-0812">Transmembrane</keyword>
<feature type="transmembrane region" description="Helical" evidence="1">
    <location>
        <begin position="91"/>
        <end position="108"/>
    </location>
</feature>
<keyword evidence="1" id="KW-0472">Membrane</keyword>
<feature type="transmembrane region" description="Helical" evidence="1">
    <location>
        <begin position="288"/>
        <end position="309"/>
    </location>
</feature>
<dbReference type="GeneID" id="78820607"/>